<comment type="caution">
    <text evidence="2">The sequence shown here is derived from an EMBL/GenBank/DDBJ whole genome shotgun (WGS) entry which is preliminary data.</text>
</comment>
<reference evidence="2" key="1">
    <citation type="journal article" date="2014" name="Int. J. Syst. Evol. Microbiol.">
        <title>Complete genome sequence of Corynebacterium casei LMG S-19264T (=DSM 44701T), isolated from a smear-ripened cheese.</title>
        <authorList>
            <consortium name="US DOE Joint Genome Institute (JGI-PGF)"/>
            <person name="Walter F."/>
            <person name="Albersmeier A."/>
            <person name="Kalinowski J."/>
            <person name="Ruckert C."/>
        </authorList>
    </citation>
    <scope>NUCLEOTIDE SEQUENCE</scope>
    <source>
        <strain evidence="2">KCTC 42650</strain>
    </source>
</reference>
<dbReference type="InterPro" id="IPR031571">
    <property type="entry name" value="RcpC_dom"/>
</dbReference>
<evidence type="ECO:0000259" key="1">
    <source>
        <dbReference type="SMART" id="SM00858"/>
    </source>
</evidence>
<evidence type="ECO:0000313" key="3">
    <source>
        <dbReference type="Proteomes" id="UP000626220"/>
    </source>
</evidence>
<dbReference type="Pfam" id="PF08666">
    <property type="entry name" value="SAF"/>
    <property type="match status" value="1"/>
</dbReference>
<dbReference type="Gene3D" id="3.90.1210.10">
    <property type="entry name" value="Antifreeze-like/N-acetylneuraminic acid synthase C-terminal domain"/>
    <property type="match status" value="1"/>
</dbReference>
<dbReference type="NCBIfam" id="TIGR03177">
    <property type="entry name" value="pilus_cpaB"/>
    <property type="match status" value="1"/>
</dbReference>
<dbReference type="InterPro" id="IPR013974">
    <property type="entry name" value="SAF"/>
</dbReference>
<evidence type="ECO:0000313" key="2">
    <source>
        <dbReference type="EMBL" id="GHF58952.1"/>
    </source>
</evidence>
<name>A0A8J3MAQ4_9RHOB</name>
<reference evidence="2" key="2">
    <citation type="submission" date="2020-09" db="EMBL/GenBank/DDBJ databases">
        <authorList>
            <person name="Sun Q."/>
            <person name="Kim S."/>
        </authorList>
    </citation>
    <scope>NUCLEOTIDE SEQUENCE</scope>
    <source>
        <strain evidence="2">KCTC 42650</strain>
    </source>
</reference>
<dbReference type="SMART" id="SM00858">
    <property type="entry name" value="SAF"/>
    <property type="match status" value="1"/>
</dbReference>
<proteinExistence type="predicted"/>
<dbReference type="Pfam" id="PF16976">
    <property type="entry name" value="RcpC"/>
    <property type="match status" value="1"/>
</dbReference>
<dbReference type="EMBL" id="BNCJ01000010">
    <property type="protein sequence ID" value="GHF58952.1"/>
    <property type="molecule type" value="Genomic_DNA"/>
</dbReference>
<dbReference type="RefSeq" id="WP_189681207.1">
    <property type="nucleotide sequence ID" value="NZ_BNCJ01000010.1"/>
</dbReference>
<organism evidence="2 3">
    <name type="scientific">Seohaeicola zhoushanensis</name>
    <dbReference type="NCBI Taxonomy" id="1569283"/>
    <lineage>
        <taxon>Bacteria</taxon>
        <taxon>Pseudomonadati</taxon>
        <taxon>Pseudomonadota</taxon>
        <taxon>Alphaproteobacteria</taxon>
        <taxon>Rhodobacterales</taxon>
        <taxon>Roseobacteraceae</taxon>
        <taxon>Seohaeicola</taxon>
    </lineage>
</organism>
<dbReference type="AlphaFoldDB" id="A0A8J3MAQ4"/>
<dbReference type="InterPro" id="IPR017592">
    <property type="entry name" value="Pilus_assmbl_Flp-typ_CpaB"/>
</dbReference>
<dbReference type="CDD" id="cd11614">
    <property type="entry name" value="SAF_CpaB_FlgA_like"/>
    <property type="match status" value="1"/>
</dbReference>
<dbReference type="Proteomes" id="UP000626220">
    <property type="component" value="Unassembled WGS sequence"/>
</dbReference>
<feature type="domain" description="SAF" evidence="1">
    <location>
        <begin position="42"/>
        <end position="110"/>
    </location>
</feature>
<gene>
    <name evidence="2" type="ORF">GCM10017056_33000</name>
</gene>
<protein>
    <recommendedName>
        <fullName evidence="1">SAF domain-containing protein</fullName>
    </recommendedName>
</protein>
<accession>A0A8J3MAQ4</accession>
<keyword evidence="3" id="KW-1185">Reference proteome</keyword>
<sequence length="266" mass="28026">MRIASLITFAAGLAIAGGSAYSARDYLEGRMGGPATVKPQSVSVVMAAQDIAFGNVIEAAKLRVAEWPADLVPPGAITDIATLLPKGGNEPRRARRAINQGEPLNAAMVSDFGEKVTIVQSLAAGHRAMSIKVNAETGVAGFVTPGDRVDILLTQGRNESLKTVTILQNTRVIGIDQTADVKVDSPEVARTVTVEVTPEEGQRLALAQSAGTLSLTLRTLEASNDTPLESIGLKDVLRELSPVPEQEAVKTVVVRRGNIVSTTELR</sequence>